<reference evidence="1 2" key="1">
    <citation type="submission" date="2016-11" db="EMBL/GenBank/DDBJ databases">
        <authorList>
            <person name="Jaros S."/>
            <person name="Januszkiewicz K."/>
            <person name="Wedrychowicz H."/>
        </authorList>
    </citation>
    <scope>NUCLEOTIDE SEQUENCE [LARGE SCALE GENOMIC DNA]</scope>
    <source>
        <strain evidence="1 2">GAS242</strain>
    </source>
</reference>
<dbReference type="Proteomes" id="UP000190675">
    <property type="component" value="Chromosome I"/>
</dbReference>
<evidence type="ECO:0000313" key="1">
    <source>
        <dbReference type="EMBL" id="SHG25026.1"/>
    </source>
</evidence>
<protein>
    <submittedName>
        <fullName evidence="1">Uncharacterized protein</fullName>
    </submittedName>
</protein>
<gene>
    <name evidence="1" type="ORF">SAMN05444169_1407</name>
</gene>
<proteinExistence type="predicted"/>
<dbReference type="EMBL" id="LT670818">
    <property type="protein sequence ID" value="SHG25026.1"/>
    <property type="molecule type" value="Genomic_DNA"/>
</dbReference>
<organism evidence="1 2">
    <name type="scientific">Bradyrhizobium erythrophlei</name>
    <dbReference type="NCBI Taxonomy" id="1437360"/>
    <lineage>
        <taxon>Bacteria</taxon>
        <taxon>Pseudomonadati</taxon>
        <taxon>Pseudomonadota</taxon>
        <taxon>Alphaproteobacteria</taxon>
        <taxon>Hyphomicrobiales</taxon>
        <taxon>Nitrobacteraceae</taxon>
        <taxon>Bradyrhizobium</taxon>
    </lineage>
</organism>
<name>A0A1M5I9Q3_9BRAD</name>
<dbReference type="AlphaFoldDB" id="A0A1M5I9Q3"/>
<accession>A0A1M5I9Q3</accession>
<sequence>MARLYIPNPPRISFKYPGVDLLDDNAAWDDGVL</sequence>
<evidence type="ECO:0000313" key="2">
    <source>
        <dbReference type="Proteomes" id="UP000190675"/>
    </source>
</evidence>